<feature type="compositionally biased region" description="Polar residues" evidence="2">
    <location>
        <begin position="278"/>
        <end position="287"/>
    </location>
</feature>
<protein>
    <submittedName>
        <fullName evidence="3">Uncharacterized protein</fullName>
    </submittedName>
</protein>
<evidence type="ECO:0000256" key="2">
    <source>
        <dbReference type="SAM" id="MobiDB-lite"/>
    </source>
</evidence>
<dbReference type="PANTHER" id="PTHR31807:SF57">
    <property type="entry name" value="QWRF FAMILY-RELATED"/>
    <property type="match status" value="1"/>
</dbReference>
<gene>
    <name evidence="3" type="ORF">M8C21_027405</name>
</gene>
<dbReference type="GO" id="GO:0005737">
    <property type="term" value="C:cytoplasm"/>
    <property type="evidence" value="ECO:0007669"/>
    <property type="project" value="TreeGrafter"/>
</dbReference>
<dbReference type="PANTHER" id="PTHR31807">
    <property type="entry name" value="AUGMIN FAMILY MEMBER"/>
    <property type="match status" value="1"/>
</dbReference>
<dbReference type="GO" id="GO:0005880">
    <property type="term" value="C:nuclear microtubule"/>
    <property type="evidence" value="ECO:0007669"/>
    <property type="project" value="TreeGrafter"/>
</dbReference>
<evidence type="ECO:0000256" key="1">
    <source>
        <dbReference type="ARBA" id="ARBA00010016"/>
    </source>
</evidence>
<evidence type="ECO:0000313" key="3">
    <source>
        <dbReference type="EMBL" id="KAI7730383.1"/>
    </source>
</evidence>
<feature type="compositionally biased region" description="Low complexity" evidence="2">
    <location>
        <begin position="169"/>
        <end position="182"/>
    </location>
</feature>
<feature type="region of interest" description="Disordered" evidence="2">
    <location>
        <begin position="62"/>
        <end position="99"/>
    </location>
</feature>
<feature type="compositionally biased region" description="Polar residues" evidence="2">
    <location>
        <begin position="13"/>
        <end position="23"/>
    </location>
</feature>
<feature type="compositionally biased region" description="Low complexity" evidence="2">
    <location>
        <begin position="71"/>
        <end position="81"/>
    </location>
</feature>
<sequence>MDAHESDRESENHSPPSNAVESNEGSHRHGRLRSSWGISTAVHAVHGVGFVAKKVVNNRLTDSLRHHPRKSSSSASGTPDASDAKQENHSLESGSHHSSQLYLDVEDEQPTHEKENIENISLKGRNFNARVLNVVDQLEDLKPQDVDERSENTKPTDGSHVKPVTQHRWPSSSTSGSTVWPSATVGNSKLSASAHGRQVNQHRWPSTTSSNVVSQSGNLEPSDGSHAKPVNQHRWPGTRGSNVLNKSINHLYEASRVPKLSRKSIQNYATKPLPEYSTDATNLPSSSVEDDGELKTNKVTESQPSLPNRSYILASRGISPSRTRAASLVPTKLVKRSHIARGVSLTPTTRGTSDTTSTRGASPVPATRGVSPKPIRAASPVSATTEANPTPIVRGFSPTPTRGVSPSPARGWQFANASAEAALNVQRETAEKSLSDVWRATLEVRDSVASTKIDITLMAYIDEWASIQKEHEAALFATTNDLQARSLAVPISEGVKLDKTHSMASELTNLALHERALLDECEIFLASAAPLHIEECSLRSYLMQFNRTSMTD</sequence>
<dbReference type="InterPro" id="IPR007573">
    <property type="entry name" value="QWRF"/>
</dbReference>
<name>A0AAD5BVB6_AMBAR</name>
<comment type="caution">
    <text evidence="3">The sequence shown here is derived from an EMBL/GenBank/DDBJ whole genome shotgun (WGS) entry which is preliminary data.</text>
</comment>
<dbReference type="EMBL" id="JAMZMK010010784">
    <property type="protein sequence ID" value="KAI7730383.1"/>
    <property type="molecule type" value="Genomic_DNA"/>
</dbReference>
<feature type="compositionally biased region" description="Basic and acidic residues" evidence="2">
    <location>
        <begin position="1"/>
        <end position="12"/>
    </location>
</feature>
<dbReference type="GO" id="GO:0008017">
    <property type="term" value="F:microtubule binding"/>
    <property type="evidence" value="ECO:0007669"/>
    <property type="project" value="TreeGrafter"/>
</dbReference>
<feature type="compositionally biased region" description="Low complexity" evidence="2">
    <location>
        <begin position="346"/>
        <end position="360"/>
    </location>
</feature>
<proteinExistence type="inferred from homology"/>
<comment type="similarity">
    <text evidence="1">Belongs to the QWRF family.</text>
</comment>
<evidence type="ECO:0000313" key="4">
    <source>
        <dbReference type="Proteomes" id="UP001206925"/>
    </source>
</evidence>
<organism evidence="3 4">
    <name type="scientific">Ambrosia artemisiifolia</name>
    <name type="common">Common ragweed</name>
    <dbReference type="NCBI Taxonomy" id="4212"/>
    <lineage>
        <taxon>Eukaryota</taxon>
        <taxon>Viridiplantae</taxon>
        <taxon>Streptophyta</taxon>
        <taxon>Embryophyta</taxon>
        <taxon>Tracheophyta</taxon>
        <taxon>Spermatophyta</taxon>
        <taxon>Magnoliopsida</taxon>
        <taxon>eudicotyledons</taxon>
        <taxon>Gunneridae</taxon>
        <taxon>Pentapetalae</taxon>
        <taxon>asterids</taxon>
        <taxon>campanulids</taxon>
        <taxon>Asterales</taxon>
        <taxon>Asteraceae</taxon>
        <taxon>Asteroideae</taxon>
        <taxon>Heliantheae alliance</taxon>
        <taxon>Heliantheae</taxon>
        <taxon>Ambrosia</taxon>
    </lineage>
</organism>
<accession>A0AAD5BVB6</accession>
<feature type="region of interest" description="Disordered" evidence="2">
    <location>
        <begin position="271"/>
        <end position="305"/>
    </location>
</feature>
<feature type="region of interest" description="Disordered" evidence="2">
    <location>
        <begin position="142"/>
        <end position="242"/>
    </location>
</feature>
<dbReference type="Proteomes" id="UP001206925">
    <property type="component" value="Unassembled WGS sequence"/>
</dbReference>
<feature type="region of interest" description="Disordered" evidence="2">
    <location>
        <begin position="339"/>
        <end position="408"/>
    </location>
</feature>
<dbReference type="GO" id="GO:0051225">
    <property type="term" value="P:spindle assembly"/>
    <property type="evidence" value="ECO:0007669"/>
    <property type="project" value="TreeGrafter"/>
</dbReference>
<dbReference type="AlphaFoldDB" id="A0AAD5BVB6"/>
<feature type="compositionally biased region" description="Polar residues" evidence="2">
    <location>
        <begin position="198"/>
        <end position="219"/>
    </location>
</feature>
<keyword evidence="4" id="KW-1185">Reference proteome</keyword>
<reference evidence="3" key="1">
    <citation type="submission" date="2022-06" db="EMBL/GenBank/DDBJ databases">
        <title>Uncovering the hologenomic basis of an extraordinary plant invasion.</title>
        <authorList>
            <person name="Bieker V.C."/>
            <person name="Martin M.D."/>
            <person name="Gilbert T."/>
            <person name="Hodgins K."/>
            <person name="Battlay P."/>
            <person name="Petersen B."/>
            <person name="Wilson J."/>
        </authorList>
    </citation>
    <scope>NUCLEOTIDE SEQUENCE</scope>
    <source>
        <strain evidence="3">AA19_3_7</strain>
        <tissue evidence="3">Leaf</tissue>
    </source>
</reference>
<feature type="compositionally biased region" description="Basic and acidic residues" evidence="2">
    <location>
        <begin position="142"/>
        <end position="160"/>
    </location>
</feature>
<dbReference type="Pfam" id="PF04484">
    <property type="entry name" value="QWRF"/>
    <property type="match status" value="1"/>
</dbReference>
<feature type="region of interest" description="Disordered" evidence="2">
    <location>
        <begin position="1"/>
        <end position="32"/>
    </location>
</feature>